<dbReference type="RefSeq" id="WP_077359721.1">
    <property type="nucleotide sequence ID" value="NZ_MQMF01000001.1"/>
</dbReference>
<dbReference type="AlphaFoldDB" id="A0A1V3GBM8"/>
<gene>
    <name evidence="1" type="ORF">UN64_03420</name>
</gene>
<organism evidence="1 2">
    <name type="scientific">Fictibacillus arsenicus</name>
    <dbReference type="NCBI Taxonomy" id="255247"/>
    <lineage>
        <taxon>Bacteria</taxon>
        <taxon>Bacillati</taxon>
        <taxon>Bacillota</taxon>
        <taxon>Bacilli</taxon>
        <taxon>Bacillales</taxon>
        <taxon>Fictibacillaceae</taxon>
        <taxon>Fictibacillus</taxon>
    </lineage>
</organism>
<proteinExistence type="predicted"/>
<reference evidence="1 2" key="1">
    <citation type="submission" date="2016-11" db="EMBL/GenBank/DDBJ databases">
        <authorList>
            <person name="Jaros S."/>
            <person name="Januszkiewicz K."/>
            <person name="Wedrychowicz H."/>
        </authorList>
    </citation>
    <scope>NUCLEOTIDE SEQUENCE [LARGE SCALE GENOMIC DNA]</scope>
    <source>
        <strain evidence="1 2">Con a/3</strain>
    </source>
</reference>
<accession>A0A1V3GBM8</accession>
<comment type="caution">
    <text evidence="1">The sequence shown here is derived from an EMBL/GenBank/DDBJ whole genome shotgun (WGS) entry which is preliminary data.</text>
</comment>
<sequence>MMQPLKQESSDGAEIKQEKLNPISFVGKVKEAKGSMFTIHHKKTMMRVQLDSTTEFLDGDKTLDIAPDEAVQSGVTVQIVGLLNKRLNVIKAVRLYIFHKEFNLNYSGTN</sequence>
<dbReference type="OrthoDB" id="2967764at2"/>
<evidence type="ECO:0000313" key="1">
    <source>
        <dbReference type="EMBL" id="OOE14263.1"/>
    </source>
</evidence>
<name>A0A1V3GBM8_9BACL</name>
<dbReference type="EMBL" id="MQMF01000001">
    <property type="protein sequence ID" value="OOE14263.1"/>
    <property type="molecule type" value="Genomic_DNA"/>
</dbReference>
<evidence type="ECO:0000313" key="2">
    <source>
        <dbReference type="Proteomes" id="UP000188597"/>
    </source>
</evidence>
<dbReference type="Proteomes" id="UP000188597">
    <property type="component" value="Unassembled WGS sequence"/>
</dbReference>
<protein>
    <submittedName>
        <fullName evidence="1">Uncharacterized protein</fullName>
    </submittedName>
</protein>